<feature type="chain" id="PRO_5017200938" description="Porin" evidence="1">
    <location>
        <begin position="24"/>
        <end position="289"/>
    </location>
</feature>
<accession>A0A1G7P697</accession>
<dbReference type="OrthoDB" id="1674256at2"/>
<organism evidence="2 3">
    <name type="scientific">Sporolituus thermophilus DSM 23256</name>
    <dbReference type="NCBI Taxonomy" id="1123285"/>
    <lineage>
        <taxon>Bacteria</taxon>
        <taxon>Bacillati</taxon>
        <taxon>Bacillota</taxon>
        <taxon>Negativicutes</taxon>
        <taxon>Selenomonadales</taxon>
        <taxon>Sporomusaceae</taxon>
        <taxon>Sporolituus</taxon>
    </lineage>
</organism>
<dbReference type="AlphaFoldDB" id="A0A1G7P697"/>
<dbReference type="EMBL" id="FNBU01000032">
    <property type="protein sequence ID" value="SDF81667.1"/>
    <property type="molecule type" value="Genomic_DNA"/>
</dbReference>
<protein>
    <recommendedName>
        <fullName evidence="4">Porin</fullName>
    </recommendedName>
</protein>
<evidence type="ECO:0000256" key="1">
    <source>
        <dbReference type="SAM" id="SignalP"/>
    </source>
</evidence>
<dbReference type="SUPFAM" id="SSF56935">
    <property type="entry name" value="Porins"/>
    <property type="match status" value="1"/>
</dbReference>
<feature type="signal peptide" evidence="1">
    <location>
        <begin position="1"/>
        <end position="23"/>
    </location>
</feature>
<name>A0A1G7P697_9FIRM</name>
<evidence type="ECO:0008006" key="4">
    <source>
        <dbReference type="Google" id="ProtNLM"/>
    </source>
</evidence>
<proteinExistence type="predicted"/>
<dbReference type="RefSeq" id="WP_093691971.1">
    <property type="nucleotide sequence ID" value="NZ_FNBU01000032.1"/>
</dbReference>
<keyword evidence="3" id="KW-1185">Reference proteome</keyword>
<keyword evidence="1" id="KW-0732">Signal</keyword>
<dbReference type="Proteomes" id="UP000243333">
    <property type="component" value="Unassembled WGS sequence"/>
</dbReference>
<reference evidence="3" key="1">
    <citation type="submission" date="2016-10" db="EMBL/GenBank/DDBJ databases">
        <authorList>
            <person name="Varghese N."/>
            <person name="Submissions S."/>
        </authorList>
    </citation>
    <scope>NUCLEOTIDE SEQUENCE [LARGE SCALE GENOMIC DNA]</scope>
    <source>
        <strain evidence="3">DSM 23256</strain>
    </source>
</reference>
<gene>
    <name evidence="2" type="ORF">SAMN05660235_02844</name>
</gene>
<evidence type="ECO:0000313" key="3">
    <source>
        <dbReference type="Proteomes" id="UP000243333"/>
    </source>
</evidence>
<sequence length="289" mass="31425">MKKKLLAATVLAALTFSSASVFAAPVFSGDANIEYNKDEGQKATLTNRIRLVADADIVENFYIHGRMVMNNNLKGEDSSAVGNRGTEAEQIYLGARFTNLDLKVGKQPLWLGKGLLADVNGISGVSANTVIDGIGLVGFFGKDAKQDVFAADMNAALGAANFGASYLKKEDVKRYGLNFDTKLAENTVFNFEYVKNTTNKADGYLAEVKFGNAVKKGDIDYALSYRNIEADAIDGYTTNGNYIDSKGFRVKANYKISDASTLTVYQDIAQTENGNQDKNRTNVEFVVNF</sequence>
<evidence type="ECO:0000313" key="2">
    <source>
        <dbReference type="EMBL" id="SDF81667.1"/>
    </source>
</evidence>